<evidence type="ECO:0000313" key="5">
    <source>
        <dbReference type="Proteomes" id="UP000074850"/>
    </source>
</evidence>
<organism evidence="1 5">
    <name type="scientific">Streptococcus suis</name>
    <dbReference type="NCBI Taxonomy" id="1307"/>
    <lineage>
        <taxon>Bacteria</taxon>
        <taxon>Bacillati</taxon>
        <taxon>Bacillota</taxon>
        <taxon>Bacilli</taxon>
        <taxon>Lactobacillales</taxon>
        <taxon>Streptococcaceae</taxon>
        <taxon>Streptococcus</taxon>
    </lineage>
</organism>
<proteinExistence type="predicted"/>
<dbReference type="Proteomes" id="UP000074903">
    <property type="component" value="Unassembled WGS sequence"/>
</dbReference>
<dbReference type="EMBL" id="FIHM01000001">
    <property type="protein sequence ID" value="CYV07226.1"/>
    <property type="molecule type" value="Genomic_DNA"/>
</dbReference>
<evidence type="ECO:0000313" key="2">
    <source>
        <dbReference type="EMBL" id="CYV09133.1"/>
    </source>
</evidence>
<evidence type="ECO:0000313" key="6">
    <source>
        <dbReference type="Proteomes" id="UP000074903"/>
    </source>
</evidence>
<evidence type="ECO:0008006" key="7">
    <source>
        <dbReference type="Google" id="ProtNLM"/>
    </source>
</evidence>
<dbReference type="Proteomes" id="UP000073494">
    <property type="component" value="Unassembled WGS sequence"/>
</dbReference>
<dbReference type="Proteomes" id="UP000074850">
    <property type="component" value="Unassembled WGS sequence"/>
</dbReference>
<gene>
    <name evidence="2" type="ORF">ERS132416_01793</name>
    <name evidence="1" type="ORF">ERS132426_00064</name>
    <name evidence="3" type="ORF">ERS132531_00628</name>
</gene>
<dbReference type="RefSeq" id="WP_003094871.1">
    <property type="nucleotide sequence ID" value="NZ_CEFE01000003.1"/>
</dbReference>
<reference evidence="4 5" key="1">
    <citation type="submission" date="2016-02" db="EMBL/GenBank/DDBJ databases">
        <authorList>
            <consortium name="Pathogen Informatics"/>
        </authorList>
    </citation>
    <scope>NUCLEOTIDE SEQUENCE [LARGE SCALE GENOMIC DNA]</scope>
    <source>
        <strain evidence="2 4">LSS54</strain>
        <strain evidence="1 5">LSS64</strain>
        <strain evidence="3 6">SS993</strain>
    </source>
</reference>
<evidence type="ECO:0000313" key="3">
    <source>
        <dbReference type="EMBL" id="CYX46089.1"/>
    </source>
</evidence>
<dbReference type="EMBL" id="FIHD01000037">
    <property type="protein sequence ID" value="CYV09133.1"/>
    <property type="molecule type" value="Genomic_DNA"/>
</dbReference>
<evidence type="ECO:0000313" key="1">
    <source>
        <dbReference type="EMBL" id="CYV07226.1"/>
    </source>
</evidence>
<accession>A0A0Z8GYN5</accession>
<dbReference type="AlphaFoldDB" id="A0A0Z8GYN5"/>
<name>A0A0Z8GYN5_STRSU</name>
<dbReference type="EMBL" id="FILX01000006">
    <property type="protein sequence ID" value="CYX46089.1"/>
    <property type="molecule type" value="Genomic_DNA"/>
</dbReference>
<evidence type="ECO:0000313" key="4">
    <source>
        <dbReference type="Proteomes" id="UP000073494"/>
    </source>
</evidence>
<protein>
    <recommendedName>
        <fullName evidence="7">RiPP</fullName>
    </recommendedName>
</protein>
<sequence length="42" mass="4874">MKYCKPTFESIATFKKDTKGLWTGKFRDVFGGRAIVRVTIEF</sequence>